<evidence type="ECO:0000259" key="5">
    <source>
        <dbReference type="PROSITE" id="PS51635"/>
    </source>
</evidence>
<dbReference type="Pfam" id="PF19890">
    <property type="entry name" value="DUF6363"/>
    <property type="match status" value="1"/>
</dbReference>
<sequence length="285" mass="31950">MGKTGLVLEGGGMRGAYTAGVLTWLIDHEIEFDYGVGISAGAMNLCSFAMRNKQYLYDVGVIYMPDKRNVGLNPLLKERHYVGYDFMFDRLLKDTIHYELDALRKSPMEIEIGLFNLNTSKVEWVKKQELDDDLRLLKGACTLPLAGAPVPYRGGLYMDGGVTTMVPIKRSLGYGCDKHLVIVTKDEGYVRKPSSKMLLNTSKMAYHNQALIDALKIRSDVYYEEMNLVDDLQKEGKALLLRPSKNLGVKRFSGDAEALKQLFELGKADCETRKAELLSFLGKAE</sequence>
<keyword evidence="7" id="KW-1185">Reference proteome</keyword>
<dbReference type="GO" id="GO:0016042">
    <property type="term" value="P:lipid catabolic process"/>
    <property type="evidence" value="ECO:0007669"/>
    <property type="project" value="UniProtKB-UniRule"/>
</dbReference>
<dbReference type="InterPro" id="IPR050301">
    <property type="entry name" value="NTE"/>
</dbReference>
<dbReference type="AlphaFoldDB" id="A0A412G3G8"/>
<evidence type="ECO:0000313" key="6">
    <source>
        <dbReference type="EMBL" id="RGR75091.1"/>
    </source>
</evidence>
<dbReference type="InterPro" id="IPR037483">
    <property type="entry name" value="YjjU-like"/>
</dbReference>
<dbReference type="PANTHER" id="PTHR14226">
    <property type="entry name" value="NEUROPATHY TARGET ESTERASE/SWISS CHEESE D.MELANOGASTER"/>
    <property type="match status" value="1"/>
</dbReference>
<feature type="domain" description="PNPLA" evidence="5">
    <location>
        <begin position="6"/>
        <end position="172"/>
    </location>
</feature>
<keyword evidence="1 4" id="KW-0378">Hydrolase</keyword>
<dbReference type="InterPro" id="IPR045943">
    <property type="entry name" value="DUF6363"/>
</dbReference>
<name>A0A412G3G8_9FIRM</name>
<feature type="active site" description="Nucleophile" evidence="4">
    <location>
        <position position="39"/>
    </location>
</feature>
<comment type="caution">
    <text evidence="6">The sequence shown here is derived from an EMBL/GenBank/DDBJ whole genome shotgun (WGS) entry which is preliminary data.</text>
</comment>
<dbReference type="SUPFAM" id="SSF52151">
    <property type="entry name" value="FabD/lysophospholipase-like"/>
    <property type="match status" value="1"/>
</dbReference>
<keyword evidence="3 4" id="KW-0443">Lipid metabolism</keyword>
<feature type="short sequence motif" description="DGA/G" evidence="4">
    <location>
        <begin position="159"/>
        <end position="161"/>
    </location>
</feature>
<dbReference type="GeneID" id="83015087"/>
<dbReference type="Gene3D" id="3.40.1090.10">
    <property type="entry name" value="Cytosolic phospholipase A2 catalytic domain"/>
    <property type="match status" value="1"/>
</dbReference>
<dbReference type="Pfam" id="PF01734">
    <property type="entry name" value="Patatin"/>
    <property type="match status" value="1"/>
</dbReference>
<dbReference type="Proteomes" id="UP000284178">
    <property type="component" value="Unassembled WGS sequence"/>
</dbReference>
<dbReference type="PANTHER" id="PTHR14226:SF25">
    <property type="entry name" value="PHOSPHOESTERASE"/>
    <property type="match status" value="1"/>
</dbReference>
<gene>
    <name evidence="6" type="ORF">DWY25_06670</name>
</gene>
<keyword evidence="2 4" id="KW-0442">Lipid degradation</keyword>
<organism evidence="6 7">
    <name type="scientific">Holdemania filiformis</name>
    <dbReference type="NCBI Taxonomy" id="61171"/>
    <lineage>
        <taxon>Bacteria</taxon>
        <taxon>Bacillati</taxon>
        <taxon>Bacillota</taxon>
        <taxon>Erysipelotrichia</taxon>
        <taxon>Erysipelotrichales</taxon>
        <taxon>Erysipelotrichaceae</taxon>
        <taxon>Holdemania</taxon>
    </lineage>
</organism>
<accession>A0A412G3G8</accession>
<feature type="active site" description="Proton acceptor" evidence="4">
    <location>
        <position position="159"/>
    </location>
</feature>
<dbReference type="PROSITE" id="PS51635">
    <property type="entry name" value="PNPLA"/>
    <property type="match status" value="1"/>
</dbReference>
<evidence type="ECO:0000256" key="1">
    <source>
        <dbReference type="ARBA" id="ARBA00022801"/>
    </source>
</evidence>
<feature type="short sequence motif" description="GXSXG" evidence="4">
    <location>
        <begin position="37"/>
        <end position="41"/>
    </location>
</feature>
<dbReference type="InterPro" id="IPR016035">
    <property type="entry name" value="Acyl_Trfase/lysoPLipase"/>
</dbReference>
<dbReference type="InterPro" id="IPR002641">
    <property type="entry name" value="PNPLA_dom"/>
</dbReference>
<dbReference type="GO" id="GO:0016787">
    <property type="term" value="F:hydrolase activity"/>
    <property type="evidence" value="ECO:0007669"/>
    <property type="project" value="UniProtKB-UniRule"/>
</dbReference>
<protein>
    <submittedName>
        <fullName evidence="6">Patatin family protein</fullName>
    </submittedName>
</protein>
<evidence type="ECO:0000313" key="7">
    <source>
        <dbReference type="Proteomes" id="UP000284178"/>
    </source>
</evidence>
<evidence type="ECO:0000256" key="3">
    <source>
        <dbReference type="ARBA" id="ARBA00023098"/>
    </source>
</evidence>
<feature type="short sequence motif" description="GXGXXG" evidence="4">
    <location>
        <begin position="10"/>
        <end position="15"/>
    </location>
</feature>
<proteinExistence type="predicted"/>
<evidence type="ECO:0000256" key="2">
    <source>
        <dbReference type="ARBA" id="ARBA00022963"/>
    </source>
</evidence>
<evidence type="ECO:0000256" key="4">
    <source>
        <dbReference type="PROSITE-ProRule" id="PRU01161"/>
    </source>
</evidence>
<reference evidence="6 7" key="1">
    <citation type="submission" date="2018-08" db="EMBL/GenBank/DDBJ databases">
        <title>A genome reference for cultivated species of the human gut microbiota.</title>
        <authorList>
            <person name="Zou Y."/>
            <person name="Xue W."/>
            <person name="Luo G."/>
        </authorList>
    </citation>
    <scope>NUCLEOTIDE SEQUENCE [LARGE SCALE GENOMIC DNA]</scope>
    <source>
        <strain evidence="6 7">AF24-29</strain>
    </source>
</reference>
<dbReference type="RefSeq" id="WP_117894582.1">
    <property type="nucleotide sequence ID" value="NZ_CABJCV010000006.1"/>
</dbReference>
<dbReference type="EMBL" id="QRUP01000006">
    <property type="protein sequence ID" value="RGR75091.1"/>
    <property type="molecule type" value="Genomic_DNA"/>
</dbReference>
<dbReference type="CDD" id="cd07208">
    <property type="entry name" value="Pat_hypo_Ecoli_yjju_like"/>
    <property type="match status" value="1"/>
</dbReference>